<dbReference type="InterPro" id="IPR003598">
    <property type="entry name" value="Ig_sub2"/>
</dbReference>
<feature type="domain" description="Ig-like" evidence="1">
    <location>
        <begin position="3"/>
        <end position="86"/>
    </location>
</feature>
<dbReference type="SUPFAM" id="SSF48726">
    <property type="entry name" value="Immunoglobulin"/>
    <property type="match status" value="1"/>
</dbReference>
<keyword evidence="3" id="KW-1185">Reference proteome</keyword>
<dbReference type="Proteomes" id="UP000736164">
    <property type="component" value="Unassembled WGS sequence"/>
</dbReference>
<proteinExistence type="predicted"/>
<comment type="caution">
    <text evidence="2">The sequence shown here is derived from an EMBL/GenBank/DDBJ whole genome shotgun (WGS) entry which is preliminary data.</text>
</comment>
<evidence type="ECO:0000313" key="2">
    <source>
        <dbReference type="EMBL" id="MBN3325324.1"/>
    </source>
</evidence>
<dbReference type="Pfam" id="PF13895">
    <property type="entry name" value="Ig_2"/>
    <property type="match status" value="1"/>
</dbReference>
<dbReference type="PANTHER" id="PTHR46013">
    <property type="entry name" value="VASCULAR CELL ADHESION MOLECULE 1"/>
    <property type="match status" value="1"/>
</dbReference>
<gene>
    <name evidence="2" type="primary">Cd22_6</name>
    <name evidence="2" type="ORF">GTO95_0010001</name>
</gene>
<dbReference type="InterPro" id="IPR003599">
    <property type="entry name" value="Ig_sub"/>
</dbReference>
<dbReference type="PANTHER" id="PTHR46013:SF4">
    <property type="entry name" value="B-CELL RECEPTOR CD22-RELATED"/>
    <property type="match status" value="1"/>
</dbReference>
<reference evidence="2" key="1">
    <citation type="journal article" date="2021" name="Cell">
        <title>Tracing the genetic footprints of vertebrate landing in non-teleost ray-finned fishes.</title>
        <authorList>
            <person name="Bi X."/>
            <person name="Wang K."/>
            <person name="Yang L."/>
            <person name="Pan H."/>
            <person name="Jiang H."/>
            <person name="Wei Q."/>
            <person name="Fang M."/>
            <person name="Yu H."/>
            <person name="Zhu C."/>
            <person name="Cai Y."/>
            <person name="He Y."/>
            <person name="Gan X."/>
            <person name="Zeng H."/>
            <person name="Yu D."/>
            <person name="Zhu Y."/>
            <person name="Jiang H."/>
            <person name="Qiu Q."/>
            <person name="Yang H."/>
            <person name="Zhang Y.E."/>
            <person name="Wang W."/>
            <person name="Zhu M."/>
            <person name="He S."/>
            <person name="Zhang G."/>
        </authorList>
    </citation>
    <scope>NUCLEOTIDE SEQUENCE</scope>
    <source>
        <strain evidence="2">Allg_001</strain>
    </source>
</reference>
<feature type="non-terminal residue" evidence="2">
    <location>
        <position position="121"/>
    </location>
</feature>
<protein>
    <submittedName>
        <fullName evidence="2">CD22 protein</fullName>
    </submittedName>
</protein>
<evidence type="ECO:0000259" key="1">
    <source>
        <dbReference type="PROSITE" id="PS50835"/>
    </source>
</evidence>
<name>A0A8J7TJ48_ATRSP</name>
<dbReference type="InterPro" id="IPR036179">
    <property type="entry name" value="Ig-like_dom_sf"/>
</dbReference>
<dbReference type="InterPro" id="IPR007110">
    <property type="entry name" value="Ig-like_dom"/>
</dbReference>
<accession>A0A8J7TJ48</accession>
<evidence type="ECO:0000313" key="3">
    <source>
        <dbReference type="Proteomes" id="UP000736164"/>
    </source>
</evidence>
<dbReference type="AlphaFoldDB" id="A0A8J7TJ48"/>
<dbReference type="SMART" id="SM00408">
    <property type="entry name" value="IGc2"/>
    <property type="match status" value="1"/>
</dbReference>
<feature type="non-terminal residue" evidence="2">
    <location>
        <position position="1"/>
    </location>
</feature>
<dbReference type="InterPro" id="IPR013783">
    <property type="entry name" value="Ig-like_fold"/>
</dbReference>
<dbReference type="PROSITE" id="PS50835">
    <property type="entry name" value="IG_LIKE"/>
    <property type="match status" value="1"/>
</dbReference>
<dbReference type="EMBL" id="JAAWVO010075191">
    <property type="protein sequence ID" value="MBN3325324.1"/>
    <property type="molecule type" value="Genomic_DNA"/>
</dbReference>
<dbReference type="SMART" id="SM00409">
    <property type="entry name" value="IG"/>
    <property type="match status" value="1"/>
</dbReference>
<sequence>DAPKSTSVSISPSGEIAEGSSVTLTCSSSANPPVKNYSWFKISGTGPLYKGPNYTIINISSADSGQYYCEAQNEIGALNSTAVTLTVKRRIYFPCCDGLLWHCLWSRVTRLLDLGLQNDCV</sequence>
<organism evidence="2 3">
    <name type="scientific">Atractosteus spatula</name>
    <name type="common">Alligator gar</name>
    <name type="synonym">Lepisosteus spatula</name>
    <dbReference type="NCBI Taxonomy" id="7917"/>
    <lineage>
        <taxon>Eukaryota</taxon>
        <taxon>Metazoa</taxon>
        <taxon>Chordata</taxon>
        <taxon>Craniata</taxon>
        <taxon>Vertebrata</taxon>
        <taxon>Euteleostomi</taxon>
        <taxon>Actinopterygii</taxon>
        <taxon>Neopterygii</taxon>
        <taxon>Holostei</taxon>
        <taxon>Semionotiformes</taxon>
        <taxon>Lepisosteidae</taxon>
        <taxon>Atractosteus</taxon>
    </lineage>
</organism>
<dbReference type="Gene3D" id="2.60.40.10">
    <property type="entry name" value="Immunoglobulins"/>
    <property type="match status" value="1"/>
</dbReference>